<organism evidence="2 3">
    <name type="scientific">Urechidicola croceus</name>
    <dbReference type="NCBI Taxonomy" id="1850246"/>
    <lineage>
        <taxon>Bacteria</taxon>
        <taxon>Pseudomonadati</taxon>
        <taxon>Bacteroidota</taxon>
        <taxon>Flavobacteriia</taxon>
        <taxon>Flavobacteriales</taxon>
        <taxon>Flavobacteriaceae</taxon>
        <taxon>Urechidicola</taxon>
    </lineage>
</organism>
<dbReference type="InterPro" id="IPR004360">
    <property type="entry name" value="Glyas_Fos-R_dOase_dom"/>
</dbReference>
<dbReference type="InterPro" id="IPR037523">
    <property type="entry name" value="VOC_core"/>
</dbReference>
<dbReference type="RefSeq" id="WP_070235314.1">
    <property type="nucleotide sequence ID" value="NZ_CP017478.1"/>
</dbReference>
<accession>A0A1D8P3P7</accession>
<proteinExistence type="predicted"/>
<reference evidence="2 3" key="1">
    <citation type="submission" date="2016-10" db="EMBL/GenBank/DDBJ databases">
        <title>Lutibacter sp. LPB0138, isolated from marine gastropod.</title>
        <authorList>
            <person name="Kim E."/>
            <person name="Yi H."/>
        </authorList>
    </citation>
    <scope>NUCLEOTIDE SEQUENCE [LARGE SCALE GENOMIC DNA]</scope>
    <source>
        <strain evidence="2 3">LPB0138</strain>
    </source>
</reference>
<dbReference type="EMBL" id="CP017478">
    <property type="protein sequence ID" value="AOW19184.1"/>
    <property type="molecule type" value="Genomic_DNA"/>
</dbReference>
<dbReference type="PANTHER" id="PTHR46142">
    <property type="match status" value="1"/>
</dbReference>
<dbReference type="Proteomes" id="UP000176050">
    <property type="component" value="Chromosome"/>
</dbReference>
<dbReference type="OrthoDB" id="192739at2"/>
<evidence type="ECO:0000313" key="3">
    <source>
        <dbReference type="Proteomes" id="UP000176050"/>
    </source>
</evidence>
<dbReference type="Pfam" id="PF00903">
    <property type="entry name" value="Glyoxalase"/>
    <property type="match status" value="1"/>
</dbReference>
<dbReference type="PANTHER" id="PTHR46142:SF3">
    <property type="entry name" value="F18B13.24 PROTEIN"/>
    <property type="match status" value="1"/>
</dbReference>
<evidence type="ECO:0000313" key="2">
    <source>
        <dbReference type="EMBL" id="AOW19184.1"/>
    </source>
</evidence>
<feature type="domain" description="VOC" evidence="1">
    <location>
        <begin position="25"/>
        <end position="146"/>
    </location>
</feature>
<protein>
    <recommendedName>
        <fullName evidence="1">VOC domain-containing protein</fullName>
    </recommendedName>
</protein>
<sequence length="148" mass="17358">MKKVLLFIVLIVISINTFSQSFEFTNSHTALHVKDVNLSAKFYNEIMWLPEMETPKGIPETIRWFYLNDNSQVHLIQSNELVKIPKGIHLSFATKHLDGFIKHLIKFNIPFENWYGEKSTTNTRGDNVKQIYIQDPDGYWIEINDDLK</sequence>
<dbReference type="PROSITE" id="PS51819">
    <property type="entry name" value="VOC"/>
    <property type="match status" value="1"/>
</dbReference>
<dbReference type="AlphaFoldDB" id="A0A1D8P3P7"/>
<dbReference type="SUPFAM" id="SSF54593">
    <property type="entry name" value="Glyoxalase/Bleomycin resistance protein/Dihydroxybiphenyl dioxygenase"/>
    <property type="match status" value="1"/>
</dbReference>
<keyword evidence="3" id="KW-1185">Reference proteome</keyword>
<dbReference type="Gene3D" id="3.10.180.10">
    <property type="entry name" value="2,3-Dihydroxybiphenyl 1,2-Dioxygenase, domain 1"/>
    <property type="match status" value="1"/>
</dbReference>
<dbReference type="InterPro" id="IPR029068">
    <property type="entry name" value="Glyas_Bleomycin-R_OHBP_Dase"/>
</dbReference>
<gene>
    <name evidence="2" type="ORF">LPB138_00105</name>
</gene>
<evidence type="ECO:0000259" key="1">
    <source>
        <dbReference type="PROSITE" id="PS51819"/>
    </source>
</evidence>
<dbReference type="KEGG" id="lul:LPB138_00105"/>
<dbReference type="STRING" id="1850246.LPB138_00105"/>
<name>A0A1D8P3P7_9FLAO</name>